<dbReference type="InterPro" id="IPR001150">
    <property type="entry name" value="Gly_radical"/>
</dbReference>
<keyword evidence="3 15" id="KW-0813">Transport</keyword>
<dbReference type="PROSITE" id="PS00236">
    <property type="entry name" value="NEUROTR_ION_CHANNEL"/>
    <property type="match status" value="1"/>
</dbReference>
<feature type="transmembrane region" description="Helical" evidence="15">
    <location>
        <begin position="246"/>
        <end position="268"/>
    </location>
</feature>
<name>S4RAR3_PETMA</name>
<evidence type="ECO:0000256" key="13">
    <source>
        <dbReference type="ARBA" id="ARBA00023303"/>
    </source>
</evidence>
<dbReference type="OMA" id="KVECQLA"/>
<feature type="domain" description="Glycine radical" evidence="16">
    <location>
        <begin position="1"/>
        <end position="35"/>
    </location>
</feature>
<evidence type="ECO:0000256" key="7">
    <source>
        <dbReference type="ARBA" id="ARBA00022818"/>
    </source>
</evidence>
<dbReference type="InterPro" id="IPR038050">
    <property type="entry name" value="Neuro_actylchol_rec"/>
</dbReference>
<keyword evidence="8 15" id="KW-1133">Transmembrane helix</keyword>
<evidence type="ECO:0000313" key="17">
    <source>
        <dbReference type="Ensembl" id="ENSPMAP00000002294.1"/>
    </source>
</evidence>
<dbReference type="STRING" id="7757.ENSPMAP00000002294"/>
<dbReference type="GO" id="GO:0004888">
    <property type="term" value="F:transmembrane signaling receptor activity"/>
    <property type="evidence" value="ECO:0007669"/>
    <property type="project" value="InterPro"/>
</dbReference>
<proteinExistence type="inferred from homology"/>
<evidence type="ECO:0000259" key="16">
    <source>
        <dbReference type="PROSITE" id="PS51149"/>
    </source>
</evidence>
<dbReference type="AlphaFoldDB" id="S4RAR3"/>
<dbReference type="InterPro" id="IPR036734">
    <property type="entry name" value="Neur_chan_lig-bd_sf"/>
</dbReference>
<dbReference type="NCBIfam" id="TIGR00860">
    <property type="entry name" value="LIC"/>
    <property type="match status" value="1"/>
</dbReference>
<dbReference type="SUPFAM" id="SSF63712">
    <property type="entry name" value="Nicotinic receptor ligand binding domain-like"/>
    <property type="match status" value="1"/>
</dbReference>
<keyword evidence="12" id="KW-0868">Chloride</keyword>
<comment type="similarity">
    <text evidence="15">Belongs to the ligand-gated ion channel (TC 1.A.9) family.</text>
</comment>
<evidence type="ECO:0000256" key="5">
    <source>
        <dbReference type="ARBA" id="ARBA00022692"/>
    </source>
</evidence>
<dbReference type="InterPro" id="IPR018000">
    <property type="entry name" value="Neurotransmitter_ion_chnl_CS"/>
</dbReference>
<dbReference type="GO" id="GO:0005254">
    <property type="term" value="F:chloride channel activity"/>
    <property type="evidence" value="ECO:0007669"/>
    <property type="project" value="UniProtKB-KW"/>
</dbReference>
<keyword evidence="13 15" id="KW-0407">Ion channel</keyword>
<keyword evidence="7 14" id="KW-0556">Organic radical</keyword>
<dbReference type="InterPro" id="IPR036719">
    <property type="entry name" value="Neuro-gated_channel_TM_sf"/>
</dbReference>
<sequence>RFACRMKGYCRTVSSANESEQQRRDIVKRSGMDGLDELIKESSYDGRLRPNMYGSPVLVNCSVLVKSFGPIEENTMDYMMLIYLQQSWIDSRIESIYSAGHYQKDFLDLANNYIDTVWTPDLFFENEKSAAFHEIHCRFSIIVHATNNKTCFSLVLSLTLACPMNLEYYPLDTQECRINLESFGYTTQDLIFQWDENEPLVVATNLYTPKFKLSNHTELGDCSKEYLTGTHSCINATFYLHRDMGYYLIQVYFPSCLLVIISWLSFWLSVESTPARVSLGITTILTVTTQMTSANAALPKMSYIKAMDVWMAACQVFVFAALLESTVVSVTKQHVVSGKAETRDQKNNNVWDLFFNPLYDVVGYNRSRSLGRAAKRTTSVVNQPHGWFISQPTDSDGMARERSLVRSRQIDYISRVLFPLAFVIFLTIYWFSYK</sequence>
<dbReference type="PROSITE" id="PS51149">
    <property type="entry name" value="GLY_RADICAL_2"/>
    <property type="match status" value="1"/>
</dbReference>
<dbReference type="InterPro" id="IPR006201">
    <property type="entry name" value="Neur_channel"/>
</dbReference>
<dbReference type="GO" id="GO:0034707">
    <property type="term" value="C:chloride channel complex"/>
    <property type="evidence" value="ECO:0007669"/>
    <property type="project" value="UniProtKB-KW"/>
</dbReference>
<evidence type="ECO:0000256" key="12">
    <source>
        <dbReference type="ARBA" id="ARBA00023214"/>
    </source>
</evidence>
<dbReference type="GO" id="GO:0003824">
    <property type="term" value="F:catalytic activity"/>
    <property type="evidence" value="ECO:0007669"/>
    <property type="project" value="InterPro"/>
</dbReference>
<evidence type="ECO:0000256" key="14">
    <source>
        <dbReference type="PROSITE-ProRule" id="PRU00493"/>
    </source>
</evidence>
<evidence type="ECO:0000256" key="8">
    <source>
        <dbReference type="ARBA" id="ARBA00022989"/>
    </source>
</evidence>
<keyword evidence="4" id="KW-1003">Cell membrane</keyword>
<evidence type="ECO:0000256" key="11">
    <source>
        <dbReference type="ARBA" id="ARBA00023173"/>
    </source>
</evidence>
<comment type="caution">
    <text evidence="15">Lacks conserved residue(s) required for the propagation of feature annotation.</text>
</comment>
<accession>S4RAR3</accession>
<dbReference type="InterPro" id="IPR006028">
    <property type="entry name" value="GABAA/Glycine_rcpt"/>
</dbReference>
<dbReference type="InterPro" id="IPR006029">
    <property type="entry name" value="Neurotrans-gated_channel_TM"/>
</dbReference>
<dbReference type="GO" id="GO:0005886">
    <property type="term" value="C:plasma membrane"/>
    <property type="evidence" value="ECO:0007669"/>
    <property type="project" value="UniProtKB-SubCell"/>
</dbReference>
<dbReference type="PRINTS" id="PR00252">
    <property type="entry name" value="NRIONCHANNEL"/>
</dbReference>
<dbReference type="Pfam" id="PF02931">
    <property type="entry name" value="Neur_chan_LBD"/>
    <property type="match status" value="1"/>
</dbReference>
<dbReference type="GO" id="GO:0005230">
    <property type="term" value="F:extracellular ligand-gated monoatomic ion channel activity"/>
    <property type="evidence" value="ECO:0007669"/>
    <property type="project" value="InterPro"/>
</dbReference>
<evidence type="ECO:0000256" key="10">
    <source>
        <dbReference type="ARBA" id="ARBA00023136"/>
    </source>
</evidence>
<dbReference type="PRINTS" id="PR00253">
    <property type="entry name" value="GABAARECEPTR"/>
</dbReference>
<keyword evidence="11" id="KW-0869">Chloride channel</keyword>
<organism evidence="17">
    <name type="scientific">Petromyzon marinus</name>
    <name type="common">Sea lamprey</name>
    <dbReference type="NCBI Taxonomy" id="7757"/>
    <lineage>
        <taxon>Eukaryota</taxon>
        <taxon>Metazoa</taxon>
        <taxon>Chordata</taxon>
        <taxon>Craniata</taxon>
        <taxon>Vertebrata</taxon>
        <taxon>Cyclostomata</taxon>
        <taxon>Hyperoartia</taxon>
        <taxon>Petromyzontiformes</taxon>
        <taxon>Petromyzontidae</taxon>
        <taxon>Petromyzon</taxon>
    </lineage>
</organism>
<evidence type="ECO:0000256" key="15">
    <source>
        <dbReference type="RuleBase" id="RU000687"/>
    </source>
</evidence>
<dbReference type="HOGENOM" id="CLU_010920_1_4_1"/>
<keyword evidence="10 15" id="KW-0472">Membrane</keyword>
<reference evidence="17" key="2">
    <citation type="submission" date="2025-09" db="UniProtKB">
        <authorList>
            <consortium name="Ensembl"/>
        </authorList>
    </citation>
    <scope>IDENTIFICATION</scope>
</reference>
<keyword evidence="5 15" id="KW-0812">Transmembrane</keyword>
<feature type="transmembrane region" description="Helical" evidence="15">
    <location>
        <begin position="309"/>
        <end position="330"/>
    </location>
</feature>
<dbReference type="SUPFAM" id="SSF90112">
    <property type="entry name" value="Neurotransmitter-gated ion-channel transmembrane pore"/>
    <property type="match status" value="1"/>
</dbReference>
<dbReference type="Pfam" id="PF02932">
    <property type="entry name" value="Neur_chan_memb"/>
    <property type="match status" value="1"/>
</dbReference>
<evidence type="ECO:0000256" key="2">
    <source>
        <dbReference type="ARBA" id="ARBA00004236"/>
    </source>
</evidence>
<evidence type="ECO:0000256" key="4">
    <source>
        <dbReference type="ARBA" id="ARBA00022475"/>
    </source>
</evidence>
<dbReference type="InterPro" id="IPR006202">
    <property type="entry name" value="Neur_chan_lig-bd"/>
</dbReference>
<keyword evidence="9 15" id="KW-0406">Ion transport</keyword>
<dbReference type="Gene3D" id="1.20.58.390">
    <property type="entry name" value="Neurotransmitter-gated ion-channel transmembrane domain"/>
    <property type="match status" value="1"/>
</dbReference>
<evidence type="ECO:0000256" key="6">
    <source>
        <dbReference type="ARBA" id="ARBA00022729"/>
    </source>
</evidence>
<evidence type="ECO:0000256" key="9">
    <source>
        <dbReference type="ARBA" id="ARBA00023065"/>
    </source>
</evidence>
<reference evidence="17" key="1">
    <citation type="submission" date="2025-08" db="UniProtKB">
        <authorList>
            <consortium name="Ensembl"/>
        </authorList>
    </citation>
    <scope>IDENTIFICATION</scope>
</reference>
<dbReference type="Ensembl" id="ENSPMAT00000002305.1">
    <property type="protein sequence ID" value="ENSPMAP00000002294.1"/>
    <property type="gene ID" value="ENSPMAG00000002075.1"/>
</dbReference>
<dbReference type="CDD" id="cd19049">
    <property type="entry name" value="LGIC_TM_anion"/>
    <property type="match status" value="1"/>
</dbReference>
<dbReference type="Gene3D" id="2.70.170.10">
    <property type="entry name" value="Neurotransmitter-gated ion-channel ligand-binding domain"/>
    <property type="match status" value="1"/>
</dbReference>
<evidence type="ECO:0000256" key="1">
    <source>
        <dbReference type="ARBA" id="ARBA00004141"/>
    </source>
</evidence>
<comment type="subcellular location">
    <subcellularLocation>
        <location evidence="2">Cell membrane</location>
    </subcellularLocation>
    <subcellularLocation>
        <location evidence="1">Membrane</location>
        <topology evidence="1">Multi-pass membrane protein</topology>
    </subcellularLocation>
</comment>
<dbReference type="PANTHER" id="PTHR18945">
    <property type="entry name" value="NEUROTRANSMITTER GATED ION CHANNEL"/>
    <property type="match status" value="1"/>
</dbReference>
<feature type="modified residue" description="Glycine radical" evidence="14">
    <location>
        <position position="8"/>
    </location>
</feature>
<keyword evidence="6" id="KW-0732">Signal</keyword>
<evidence type="ECO:0000256" key="3">
    <source>
        <dbReference type="ARBA" id="ARBA00022448"/>
    </source>
</evidence>
<feature type="transmembrane region" description="Helical" evidence="15">
    <location>
        <begin position="412"/>
        <end position="431"/>
    </location>
</feature>
<dbReference type="GeneTree" id="ENSGT00940000158368"/>
<protein>
    <recommendedName>
        <fullName evidence="16">Glycine radical domain-containing protein</fullName>
    </recommendedName>
</protein>